<dbReference type="InterPro" id="IPR029787">
    <property type="entry name" value="Nucleotide_cyclase"/>
</dbReference>
<dbReference type="FunFam" id="3.20.20.450:FF:000001">
    <property type="entry name" value="Cyclic di-GMP phosphodiesterase yahA"/>
    <property type="match status" value="1"/>
</dbReference>
<dbReference type="EMBL" id="FOSP01000013">
    <property type="protein sequence ID" value="SFK71239.1"/>
    <property type="molecule type" value="Genomic_DNA"/>
</dbReference>
<evidence type="ECO:0000259" key="3">
    <source>
        <dbReference type="PROSITE" id="PS50113"/>
    </source>
</evidence>
<feature type="domain" description="PAS" evidence="2">
    <location>
        <begin position="731"/>
        <end position="802"/>
    </location>
</feature>
<dbReference type="InterPro" id="IPR013655">
    <property type="entry name" value="PAS_fold_3"/>
</dbReference>
<evidence type="ECO:0000313" key="6">
    <source>
        <dbReference type="EMBL" id="SFK71239.1"/>
    </source>
</evidence>
<dbReference type="SUPFAM" id="SSF55073">
    <property type="entry name" value="Nucleotide cyclase"/>
    <property type="match status" value="1"/>
</dbReference>
<dbReference type="InterPro" id="IPR043128">
    <property type="entry name" value="Rev_trsase/Diguanyl_cyclase"/>
</dbReference>
<feature type="domain" description="PAC" evidence="3">
    <location>
        <begin position="804"/>
        <end position="856"/>
    </location>
</feature>
<dbReference type="InterPro" id="IPR052155">
    <property type="entry name" value="Biofilm_reg_signaling"/>
</dbReference>
<reference evidence="7" key="1">
    <citation type="submission" date="2016-10" db="EMBL/GenBank/DDBJ databases">
        <authorList>
            <person name="Varghese N."/>
            <person name="Submissions S."/>
        </authorList>
    </citation>
    <scope>NUCLEOTIDE SEQUENCE [LARGE SCALE GENOMIC DNA]</scope>
    <source>
        <strain evidence="7">Nm69</strain>
    </source>
</reference>
<dbReference type="PROSITE" id="PS50883">
    <property type="entry name" value="EAL"/>
    <property type="match status" value="1"/>
</dbReference>
<dbReference type="PROSITE" id="PS50112">
    <property type="entry name" value="PAS"/>
    <property type="match status" value="4"/>
</dbReference>
<evidence type="ECO:0000313" key="7">
    <source>
        <dbReference type="Proteomes" id="UP000199533"/>
    </source>
</evidence>
<protein>
    <submittedName>
        <fullName evidence="6">PAS domain S-box-containing protein/diguanylate cyclase (GGDEF) domain-containing protein</fullName>
    </submittedName>
</protein>
<sequence length="1294" mass="145950">MKANISGLTDINYRTIFGTNLDAIFIVDTKGRLLTANRTAVQRYGYSLKEIKKMNISNLTDQNIEGQSAVKFSKFLKSKKISEWRHRCKDGSVFPVEVYTHPIIHKGKRVVLLNARDISMRNNFTPELQNRNHMFEKILNTEPGMLYIFDLIEQKNIYVNQQWYAILGYTVEETQAIRKELTRVFHPDDLSGITASHAAWREALDGETRSIEYRILDKQGDWHWLVSHETTFARDEKGHVSQILGIAYDITQRKHAEILLGEQKRILEMIACGVPMSVTLTTLVQIIEDQAPGMMGSILLLDEDGVHFRHGAAPNLPEEYIATVDGLSIGPVVGSCGTAAYRKKAVFVEDIATDPLWAPFKTTALSHRLRACWSTPIFDAHKQVVGTFAMYYRQPGLPKPEHLSLIDAATHMAAIAINRHRVEKVLLQSETRYRSLFENAPDGIMVVDNQGVCLDVNTSACRMLGYSRDELICLHTENIIGQTKEVHTDSSSGTIKAKISNQREWQFQRKDGSQFSVDVIAATMPDNNLLCIFRDITERKVTEFRLKQLTQLYAALSQCNQAIVRCNSATELLPQICRDAVKFGGMKMAWIGMIDEAEKLIKPVASFGTGIAHLHETDFPIDARSIDGYSMPGIAVREKRAIWCHDFMHNSATAPWHEYAETCGWRALVSLPLYCQGAIVGVFNLFSGDAHSFDDAIQKLVIEMASDISFALNNYALEKERTQSVEALRRSEQHLRTIIETEPECVKVVDKNGKLLEMNAAGLAMLEVGSLEIAKQHDLIEFLLPKYRDAFTALHQRVMSGSNETLEFEILGLNGTKRWLETHAAPMRDEHGEVSTLLGITRDITERKRNEARIKYLANFDSLTGLPNRAQLDNHLNYALNLTKRSSGRLALMFLDIDRFKDINDTLGHTVGDAFLIEVSKRLKLALREDDTASRLGGDEFILLLPGNDARGAAQVAQKILRIISEPYTNERYDLIVTASIGIALYPDDGTDVETLSKNADIAMYRAKQEGRNGYRFFTTEMQAQATRNLQLVSALRHALENDQFQIYYQPQVSIKNGHIIGAEALLRWHHPVLGNVSPAEFIPVAEDSGVILPIGEWVMRSAVRQLKHWINKGHPPIIIAVNLSAVQFRHSSLLDMVTRIVTEEQLAPEHLELELTEGVAMHDPLGAITVMNNLHELGIYMSIDDFGTGYSSLNYLKKFKAYKLKIDRTFVHDITTDMEDKAIVAAIISMSKSLGLQTIAEGVETKEQLTFLREQGCDEAQGYYYSKPVSADQFERLLTKPNHEWNSDEPYRL</sequence>
<dbReference type="NCBIfam" id="TIGR00229">
    <property type="entry name" value="sensory_box"/>
    <property type="match status" value="4"/>
</dbReference>
<dbReference type="InterPro" id="IPR000160">
    <property type="entry name" value="GGDEF_dom"/>
</dbReference>
<dbReference type="InterPro" id="IPR035919">
    <property type="entry name" value="EAL_sf"/>
</dbReference>
<feature type="domain" description="PAS" evidence="2">
    <location>
        <begin position="429"/>
        <end position="472"/>
    </location>
</feature>
<dbReference type="InterPro" id="IPR000014">
    <property type="entry name" value="PAS"/>
</dbReference>
<name>A0A1I4BTB6_9PROT</name>
<comment type="catalytic activity">
    <reaction evidence="1">
        <text>3',3'-c-di-GMP + H2O = 5'-phosphoguanylyl(3'-&gt;5')guanosine + H(+)</text>
        <dbReference type="Rhea" id="RHEA:24902"/>
        <dbReference type="ChEBI" id="CHEBI:15377"/>
        <dbReference type="ChEBI" id="CHEBI:15378"/>
        <dbReference type="ChEBI" id="CHEBI:58754"/>
        <dbReference type="ChEBI" id="CHEBI:58805"/>
        <dbReference type="EC" id="3.1.4.52"/>
    </reaction>
    <physiologicalReaction direction="left-to-right" evidence="1">
        <dbReference type="Rhea" id="RHEA:24903"/>
    </physiologicalReaction>
</comment>
<dbReference type="PROSITE" id="PS50113">
    <property type="entry name" value="PAC"/>
    <property type="match status" value="2"/>
</dbReference>
<dbReference type="SMART" id="SM00052">
    <property type="entry name" value="EAL"/>
    <property type="match status" value="1"/>
</dbReference>
<dbReference type="InterPro" id="IPR000700">
    <property type="entry name" value="PAS-assoc_C"/>
</dbReference>
<dbReference type="SUPFAM" id="SSF55785">
    <property type="entry name" value="PYP-like sensor domain (PAS domain)"/>
    <property type="match status" value="4"/>
</dbReference>
<dbReference type="Gene3D" id="3.30.450.40">
    <property type="match status" value="2"/>
</dbReference>
<dbReference type="Gene3D" id="3.30.70.270">
    <property type="match status" value="1"/>
</dbReference>
<dbReference type="InterPro" id="IPR029016">
    <property type="entry name" value="GAF-like_dom_sf"/>
</dbReference>
<feature type="domain" description="GGDEF" evidence="5">
    <location>
        <begin position="888"/>
        <end position="1020"/>
    </location>
</feature>
<dbReference type="InterPro" id="IPR003018">
    <property type="entry name" value="GAF"/>
</dbReference>
<dbReference type="GO" id="GO:0071732">
    <property type="term" value="P:cellular response to nitric oxide"/>
    <property type="evidence" value="ECO:0007669"/>
    <property type="project" value="UniProtKB-ARBA"/>
</dbReference>
<dbReference type="PANTHER" id="PTHR44757:SF2">
    <property type="entry name" value="BIOFILM ARCHITECTURE MAINTENANCE PROTEIN MBAA"/>
    <property type="match status" value="1"/>
</dbReference>
<dbReference type="CDD" id="cd01949">
    <property type="entry name" value="GGDEF"/>
    <property type="match status" value="1"/>
</dbReference>
<keyword evidence="7" id="KW-1185">Reference proteome</keyword>
<dbReference type="InterPro" id="IPR001633">
    <property type="entry name" value="EAL_dom"/>
</dbReference>
<gene>
    <name evidence="6" type="ORF">SAMN05216302_101326</name>
</gene>
<dbReference type="NCBIfam" id="TIGR00254">
    <property type="entry name" value="GGDEF"/>
    <property type="match status" value="1"/>
</dbReference>
<feature type="domain" description="EAL" evidence="4">
    <location>
        <begin position="1029"/>
        <end position="1283"/>
    </location>
</feature>
<dbReference type="STRING" id="52441.SAMN05216302_101326"/>
<dbReference type="CDD" id="cd00130">
    <property type="entry name" value="PAS"/>
    <property type="match status" value="4"/>
</dbReference>
<dbReference type="Gene3D" id="3.20.20.450">
    <property type="entry name" value="EAL domain"/>
    <property type="match status" value="1"/>
</dbReference>
<dbReference type="GO" id="GO:0071111">
    <property type="term" value="F:cyclic-guanylate-specific phosphodiesterase activity"/>
    <property type="evidence" value="ECO:0007669"/>
    <property type="project" value="UniProtKB-EC"/>
</dbReference>
<dbReference type="Pfam" id="PF00990">
    <property type="entry name" value="GGDEF"/>
    <property type="match status" value="1"/>
</dbReference>
<dbReference type="CDD" id="cd01948">
    <property type="entry name" value="EAL"/>
    <property type="match status" value="1"/>
</dbReference>
<dbReference type="RefSeq" id="WP_090699517.1">
    <property type="nucleotide sequence ID" value="NZ_FOSP01000013.1"/>
</dbReference>
<dbReference type="SUPFAM" id="SSF55781">
    <property type="entry name" value="GAF domain-like"/>
    <property type="match status" value="2"/>
</dbReference>
<dbReference type="InterPro" id="IPR013656">
    <property type="entry name" value="PAS_4"/>
</dbReference>
<dbReference type="Pfam" id="PF13185">
    <property type="entry name" value="GAF_2"/>
    <property type="match status" value="2"/>
</dbReference>
<feature type="domain" description="PAS" evidence="2">
    <location>
        <begin position="131"/>
        <end position="207"/>
    </location>
</feature>
<dbReference type="Gene3D" id="3.30.450.20">
    <property type="entry name" value="PAS domain"/>
    <property type="match status" value="4"/>
</dbReference>
<dbReference type="PANTHER" id="PTHR44757">
    <property type="entry name" value="DIGUANYLATE CYCLASE DGCP"/>
    <property type="match status" value="1"/>
</dbReference>
<dbReference type="Pfam" id="PF13426">
    <property type="entry name" value="PAS_9"/>
    <property type="match status" value="2"/>
</dbReference>
<evidence type="ECO:0000259" key="4">
    <source>
        <dbReference type="PROSITE" id="PS50883"/>
    </source>
</evidence>
<evidence type="ECO:0000256" key="1">
    <source>
        <dbReference type="ARBA" id="ARBA00051114"/>
    </source>
</evidence>
<dbReference type="SMART" id="SM00065">
    <property type="entry name" value="GAF"/>
    <property type="match status" value="1"/>
</dbReference>
<dbReference type="InterPro" id="IPR035965">
    <property type="entry name" value="PAS-like_dom_sf"/>
</dbReference>
<dbReference type="InterPro" id="IPR001610">
    <property type="entry name" value="PAC"/>
</dbReference>
<dbReference type="SMART" id="SM00086">
    <property type="entry name" value="PAC"/>
    <property type="match status" value="4"/>
</dbReference>
<dbReference type="OrthoDB" id="8588402at2"/>
<evidence type="ECO:0000259" key="5">
    <source>
        <dbReference type="PROSITE" id="PS50887"/>
    </source>
</evidence>
<dbReference type="SMART" id="SM00091">
    <property type="entry name" value="PAS"/>
    <property type="match status" value="4"/>
</dbReference>
<feature type="domain" description="PAC" evidence="3">
    <location>
        <begin position="209"/>
        <end position="262"/>
    </location>
</feature>
<proteinExistence type="predicted"/>
<dbReference type="Proteomes" id="UP000199533">
    <property type="component" value="Unassembled WGS sequence"/>
</dbReference>
<organism evidence="6 7">
    <name type="scientific">Nitrosomonas aestuarii</name>
    <dbReference type="NCBI Taxonomy" id="52441"/>
    <lineage>
        <taxon>Bacteria</taxon>
        <taxon>Pseudomonadati</taxon>
        <taxon>Pseudomonadota</taxon>
        <taxon>Betaproteobacteria</taxon>
        <taxon>Nitrosomonadales</taxon>
        <taxon>Nitrosomonadaceae</taxon>
        <taxon>Nitrosomonas</taxon>
    </lineage>
</organism>
<dbReference type="PROSITE" id="PS50887">
    <property type="entry name" value="GGDEF"/>
    <property type="match status" value="1"/>
</dbReference>
<evidence type="ECO:0000259" key="2">
    <source>
        <dbReference type="PROSITE" id="PS50112"/>
    </source>
</evidence>
<dbReference type="SUPFAM" id="SSF141868">
    <property type="entry name" value="EAL domain-like"/>
    <property type="match status" value="1"/>
</dbReference>
<dbReference type="FunFam" id="3.30.70.270:FF:000001">
    <property type="entry name" value="Diguanylate cyclase domain protein"/>
    <property type="match status" value="1"/>
</dbReference>
<dbReference type="Pfam" id="PF00563">
    <property type="entry name" value="EAL"/>
    <property type="match status" value="1"/>
</dbReference>
<accession>A0A1I4BTB6</accession>
<feature type="domain" description="PAS" evidence="2">
    <location>
        <begin position="9"/>
        <end position="51"/>
    </location>
</feature>
<dbReference type="Pfam" id="PF08447">
    <property type="entry name" value="PAS_3"/>
    <property type="match status" value="1"/>
</dbReference>
<dbReference type="Pfam" id="PF08448">
    <property type="entry name" value="PAS_4"/>
    <property type="match status" value="1"/>
</dbReference>
<dbReference type="SMART" id="SM00267">
    <property type="entry name" value="GGDEF"/>
    <property type="match status" value="1"/>
</dbReference>